<evidence type="ECO:0000313" key="2">
    <source>
        <dbReference type="Proteomes" id="UP001177295"/>
    </source>
</evidence>
<dbReference type="SUPFAM" id="SSF101386">
    <property type="entry name" value="all-alpha NTP pyrophosphatases"/>
    <property type="match status" value="1"/>
</dbReference>
<dbReference type="EMBL" id="CP124550">
    <property type="protein sequence ID" value="WIO46079.1"/>
    <property type="molecule type" value="Genomic_DNA"/>
</dbReference>
<organism evidence="1 2">
    <name type="scientific">Candidatus Southlakia epibionticum</name>
    <dbReference type="NCBI Taxonomy" id="3043284"/>
    <lineage>
        <taxon>Bacteria</taxon>
        <taxon>Candidatus Saccharimonadota</taxon>
        <taxon>Candidatus Saccharimonadia</taxon>
        <taxon>Candidatus Saccharimonadales</taxon>
        <taxon>Candidatus Saccharimonadaceae</taxon>
        <taxon>Candidatus Southlakia</taxon>
    </lineage>
</organism>
<protein>
    <submittedName>
        <fullName evidence="1">Uncharacterized protein</fullName>
    </submittedName>
</protein>
<dbReference type="RefSeq" id="WP_376753631.1">
    <property type="nucleotide sequence ID" value="NZ_CP124550.1"/>
</dbReference>
<keyword evidence="2" id="KW-1185">Reference proteome</keyword>
<proteinExistence type="predicted"/>
<gene>
    <name evidence="1" type="ORF">SEML1_0458</name>
</gene>
<dbReference type="Proteomes" id="UP001177295">
    <property type="component" value="Chromosome"/>
</dbReference>
<sequence length="314" mass="35283">MPACDVALLGYVEALAPGGQEWRGNDDVKWKTETINGQEVAFIGVAFSYWGNIIYSVVEALSRYCSTVIYAGKLGSLAQSDTPNATIATGNSSYVDGSLITWNNLFKNSPLAVEGAHYTLPSVLDETAAWYNEVKDTYRFVDPEIGWAAKAAKDFGLSFSYLHLVTDNLSGLFSENLTTERETAVLKKRLQYVGIIRAILYHRIGVEQTVSLFSEVLKAQQARVDKGYMEPLERNWKACLAFAYHTQEEAWEVVRELPRRQWKEQKVNPETLLSEIVDTQIQLLTTLAYAGFDEQDLINGVITKLNAHRPDWKP</sequence>
<name>A0ABY8WUW4_9BACT</name>
<evidence type="ECO:0000313" key="1">
    <source>
        <dbReference type="EMBL" id="WIO46079.1"/>
    </source>
</evidence>
<accession>A0ABY8WUW4</accession>
<reference evidence="1 2" key="1">
    <citation type="journal article" date="2023" name="Cell">
        <title>Genetic manipulation of Patescibacteria provides mechanistic insights into microbial dark matter and the epibiotic lifestyle.</title>
        <authorList>
            <person name="Wang Y."/>
            <person name="Gallagher L.A."/>
            <person name="Andrade P.A."/>
            <person name="Liu A."/>
            <person name="Humphreys I.R."/>
            <person name="Turkarslan S."/>
            <person name="Cutler K.J."/>
            <person name="Arrieta-Ortiz M.L."/>
            <person name="Li Y."/>
            <person name="Radey M.C."/>
            <person name="McLean J.S."/>
            <person name="Cong Q."/>
            <person name="Baker D."/>
            <person name="Baliga N.S."/>
            <person name="Peterson S.B."/>
            <person name="Mougous J.D."/>
        </authorList>
    </citation>
    <scope>NUCLEOTIDE SEQUENCE [LARGE SCALE GENOMIC DNA]</scope>
    <source>
        <strain evidence="1 2">ML1</strain>
    </source>
</reference>